<organism evidence="5 6">
    <name type="scientific">Rubus argutus</name>
    <name type="common">Southern blackberry</name>
    <dbReference type="NCBI Taxonomy" id="59490"/>
    <lineage>
        <taxon>Eukaryota</taxon>
        <taxon>Viridiplantae</taxon>
        <taxon>Streptophyta</taxon>
        <taxon>Embryophyta</taxon>
        <taxon>Tracheophyta</taxon>
        <taxon>Spermatophyta</taxon>
        <taxon>Magnoliopsida</taxon>
        <taxon>eudicotyledons</taxon>
        <taxon>Gunneridae</taxon>
        <taxon>Pentapetalae</taxon>
        <taxon>rosids</taxon>
        <taxon>fabids</taxon>
        <taxon>Rosales</taxon>
        <taxon>Rosaceae</taxon>
        <taxon>Rosoideae</taxon>
        <taxon>Rosoideae incertae sedis</taxon>
        <taxon>Rubus</taxon>
    </lineage>
</organism>
<dbReference type="Proteomes" id="UP001457282">
    <property type="component" value="Unassembled WGS sequence"/>
</dbReference>
<sequence length="108" mass="12220">MAELVLDLASKLTEKLGSLAYEEICLAWGVKTDLTKLAGTMSTIESALKHAEEKQAHNTKLRNWLQQLKEVFRDAEDVLDEFECEALKRQVVKHITALGERYVVSFAL</sequence>
<comment type="caution">
    <text evidence="5">The sequence shown here is derived from an EMBL/GenBank/DDBJ whole genome shotgun (WGS) entry which is preliminary data.</text>
</comment>
<dbReference type="InterPro" id="IPR041118">
    <property type="entry name" value="Rx_N"/>
</dbReference>
<proteinExistence type="predicted"/>
<evidence type="ECO:0000256" key="2">
    <source>
        <dbReference type="ARBA" id="ARBA00022741"/>
    </source>
</evidence>
<keyword evidence="1" id="KW-0677">Repeat</keyword>
<dbReference type="AlphaFoldDB" id="A0AAW1WD51"/>
<keyword evidence="6" id="KW-1185">Reference proteome</keyword>
<accession>A0AAW1WD51</accession>
<dbReference type="EMBL" id="JBEDUW010000006">
    <property type="protein sequence ID" value="KAK9921776.1"/>
    <property type="molecule type" value="Genomic_DNA"/>
</dbReference>
<keyword evidence="2" id="KW-0547">Nucleotide-binding</keyword>
<protein>
    <recommendedName>
        <fullName evidence="4">Disease resistance N-terminal domain-containing protein</fullName>
    </recommendedName>
</protein>
<dbReference type="Gene3D" id="1.20.5.4130">
    <property type="match status" value="1"/>
</dbReference>
<evidence type="ECO:0000313" key="5">
    <source>
        <dbReference type="EMBL" id="KAK9921776.1"/>
    </source>
</evidence>
<evidence type="ECO:0000256" key="1">
    <source>
        <dbReference type="ARBA" id="ARBA00022737"/>
    </source>
</evidence>
<dbReference type="GO" id="GO:0000166">
    <property type="term" value="F:nucleotide binding"/>
    <property type="evidence" value="ECO:0007669"/>
    <property type="project" value="UniProtKB-KW"/>
</dbReference>
<dbReference type="SUPFAM" id="SSF140423">
    <property type="entry name" value="MW0975(SA0943)-like"/>
    <property type="match status" value="1"/>
</dbReference>
<reference evidence="5 6" key="1">
    <citation type="journal article" date="2023" name="G3 (Bethesda)">
        <title>A chromosome-length genome assembly and annotation of blackberry (Rubus argutus, cv. 'Hillquist').</title>
        <authorList>
            <person name="Bruna T."/>
            <person name="Aryal R."/>
            <person name="Dudchenko O."/>
            <person name="Sargent D.J."/>
            <person name="Mead D."/>
            <person name="Buti M."/>
            <person name="Cavallini A."/>
            <person name="Hytonen T."/>
            <person name="Andres J."/>
            <person name="Pham M."/>
            <person name="Weisz D."/>
            <person name="Mascagni F."/>
            <person name="Usai G."/>
            <person name="Natali L."/>
            <person name="Bassil N."/>
            <person name="Fernandez G.E."/>
            <person name="Lomsadze A."/>
            <person name="Armour M."/>
            <person name="Olukolu B."/>
            <person name="Poorten T."/>
            <person name="Britton C."/>
            <person name="Davik J."/>
            <person name="Ashrafi H."/>
            <person name="Aiden E.L."/>
            <person name="Borodovsky M."/>
            <person name="Worthington M."/>
        </authorList>
    </citation>
    <scope>NUCLEOTIDE SEQUENCE [LARGE SCALE GENOMIC DNA]</scope>
    <source>
        <strain evidence="5">PI 553951</strain>
    </source>
</reference>
<feature type="domain" description="Disease resistance N-terminal" evidence="4">
    <location>
        <begin position="10"/>
        <end position="91"/>
    </location>
</feature>
<dbReference type="Pfam" id="PF18052">
    <property type="entry name" value="Rx_N"/>
    <property type="match status" value="1"/>
</dbReference>
<name>A0AAW1WD51_RUBAR</name>
<dbReference type="GO" id="GO:0006952">
    <property type="term" value="P:defense response"/>
    <property type="evidence" value="ECO:0007669"/>
    <property type="project" value="UniProtKB-KW"/>
</dbReference>
<keyword evidence="3" id="KW-0611">Plant defense</keyword>
<evidence type="ECO:0000256" key="3">
    <source>
        <dbReference type="ARBA" id="ARBA00022821"/>
    </source>
</evidence>
<evidence type="ECO:0000313" key="6">
    <source>
        <dbReference type="Proteomes" id="UP001457282"/>
    </source>
</evidence>
<gene>
    <name evidence="5" type="ORF">M0R45_030273</name>
</gene>
<dbReference type="InterPro" id="IPR036785">
    <property type="entry name" value="YkyA-like_sf"/>
</dbReference>
<evidence type="ECO:0000259" key="4">
    <source>
        <dbReference type="Pfam" id="PF18052"/>
    </source>
</evidence>